<dbReference type="SMART" id="SM00448">
    <property type="entry name" value="REC"/>
    <property type="match status" value="1"/>
</dbReference>
<dbReference type="PROSITE" id="PS50110">
    <property type="entry name" value="RESPONSE_REGULATORY"/>
    <property type="match status" value="1"/>
</dbReference>
<dbReference type="RefSeq" id="WP_306943269.1">
    <property type="nucleotide sequence ID" value="NZ_CP132976.1"/>
</dbReference>
<name>A0ABY9LZQ1_9BURK</name>
<dbReference type="Gene3D" id="3.40.50.2300">
    <property type="match status" value="1"/>
</dbReference>
<dbReference type="InterPro" id="IPR016032">
    <property type="entry name" value="Sig_transdc_resp-reg_C-effctor"/>
</dbReference>
<dbReference type="EMBL" id="CP132976">
    <property type="protein sequence ID" value="WMD20234.1"/>
    <property type="molecule type" value="Genomic_DNA"/>
</dbReference>
<sequence>MHPTRVKLAILDSHPLVIQGLTAIFADYIDFDVLGTFDDSVGLLDMMLATPANVVLMEYFLDNTNQDGAQLIPILRQRHPGARIVIFSATQDPSIAALALRQGAHGYINKTASENTIIEALRRVHGGGRFVDPAIRHLLPDSLFPIRRSGASEGPVGRMQALLDSAELSPSESMVVKKFVAGENVMEIAARLRKSPKTVSTQKAAAFRKLGVSSDSGLYRLISSAGELH</sequence>
<evidence type="ECO:0000259" key="5">
    <source>
        <dbReference type="PROSITE" id="PS50110"/>
    </source>
</evidence>
<evidence type="ECO:0000256" key="1">
    <source>
        <dbReference type="ARBA" id="ARBA00022553"/>
    </source>
</evidence>
<dbReference type="PROSITE" id="PS50043">
    <property type="entry name" value="HTH_LUXR_2"/>
    <property type="match status" value="1"/>
</dbReference>
<dbReference type="InterPro" id="IPR000792">
    <property type="entry name" value="Tscrpt_reg_LuxR_C"/>
</dbReference>
<dbReference type="SUPFAM" id="SSF46894">
    <property type="entry name" value="C-terminal effector domain of the bipartite response regulators"/>
    <property type="match status" value="1"/>
</dbReference>
<dbReference type="Pfam" id="PF00196">
    <property type="entry name" value="GerE"/>
    <property type="match status" value="1"/>
</dbReference>
<protein>
    <submittedName>
        <fullName evidence="6">Response regulator transcription factor</fullName>
    </submittedName>
</protein>
<dbReference type="CDD" id="cd17535">
    <property type="entry name" value="REC_NarL-like"/>
    <property type="match status" value="1"/>
</dbReference>
<keyword evidence="7" id="KW-1185">Reference proteome</keyword>
<evidence type="ECO:0000313" key="7">
    <source>
        <dbReference type="Proteomes" id="UP001234798"/>
    </source>
</evidence>
<accession>A0ABY9LZQ1</accession>
<dbReference type="CDD" id="cd06170">
    <property type="entry name" value="LuxR_C_like"/>
    <property type="match status" value="1"/>
</dbReference>
<gene>
    <name evidence="6" type="ORF">RAS12_27110</name>
</gene>
<dbReference type="Pfam" id="PF00072">
    <property type="entry name" value="Response_reg"/>
    <property type="match status" value="1"/>
</dbReference>
<dbReference type="PANTHER" id="PTHR43214">
    <property type="entry name" value="TWO-COMPONENT RESPONSE REGULATOR"/>
    <property type="match status" value="1"/>
</dbReference>
<dbReference type="SMART" id="SM00421">
    <property type="entry name" value="HTH_LUXR"/>
    <property type="match status" value="1"/>
</dbReference>
<dbReference type="PRINTS" id="PR00038">
    <property type="entry name" value="HTHLUXR"/>
</dbReference>
<dbReference type="SUPFAM" id="SSF52172">
    <property type="entry name" value="CheY-like"/>
    <property type="match status" value="1"/>
</dbReference>
<dbReference type="Proteomes" id="UP001234798">
    <property type="component" value="Chromosome"/>
</dbReference>
<organism evidence="6 7">
    <name type="scientific">Achromobacter seleniivolatilans</name>
    <dbReference type="NCBI Taxonomy" id="3047478"/>
    <lineage>
        <taxon>Bacteria</taxon>
        <taxon>Pseudomonadati</taxon>
        <taxon>Pseudomonadota</taxon>
        <taxon>Betaproteobacteria</taxon>
        <taxon>Burkholderiales</taxon>
        <taxon>Alcaligenaceae</taxon>
        <taxon>Achromobacter</taxon>
    </lineage>
</organism>
<keyword evidence="2" id="KW-0238">DNA-binding</keyword>
<feature type="domain" description="HTH luxR-type" evidence="4">
    <location>
        <begin position="161"/>
        <end position="226"/>
    </location>
</feature>
<feature type="domain" description="Response regulatory" evidence="5">
    <location>
        <begin position="7"/>
        <end position="125"/>
    </location>
</feature>
<evidence type="ECO:0000256" key="2">
    <source>
        <dbReference type="ARBA" id="ARBA00023125"/>
    </source>
</evidence>
<evidence type="ECO:0000256" key="3">
    <source>
        <dbReference type="PROSITE-ProRule" id="PRU00169"/>
    </source>
</evidence>
<keyword evidence="1" id="KW-0597">Phosphoprotein</keyword>
<dbReference type="InterPro" id="IPR011006">
    <property type="entry name" value="CheY-like_superfamily"/>
</dbReference>
<dbReference type="PANTHER" id="PTHR43214:SF17">
    <property type="entry name" value="TRANSCRIPTIONAL REGULATORY PROTEIN RCSB"/>
    <property type="match status" value="1"/>
</dbReference>
<evidence type="ECO:0000259" key="4">
    <source>
        <dbReference type="PROSITE" id="PS50043"/>
    </source>
</evidence>
<proteinExistence type="predicted"/>
<dbReference type="InterPro" id="IPR058245">
    <property type="entry name" value="NreC/VraR/RcsB-like_REC"/>
</dbReference>
<dbReference type="InterPro" id="IPR039420">
    <property type="entry name" value="WalR-like"/>
</dbReference>
<comment type="caution">
    <text evidence="3">Lacks conserved residue(s) required for the propagation of feature annotation.</text>
</comment>
<reference evidence="6 7" key="1">
    <citation type="submission" date="2023-08" db="EMBL/GenBank/DDBJ databases">
        <title>Achromobacter seleniivolatilans sp. nov., isolated from seleniferous soil.</title>
        <authorList>
            <person name="Zhang S."/>
            <person name="Li K."/>
            <person name="Peng J."/>
            <person name="Zhao Q."/>
            <person name="Wang H."/>
            <person name="Guo Y."/>
        </authorList>
    </citation>
    <scope>NUCLEOTIDE SEQUENCE [LARGE SCALE GENOMIC DNA]</scope>
    <source>
        <strain evidence="6 7">R39</strain>
    </source>
</reference>
<evidence type="ECO:0000313" key="6">
    <source>
        <dbReference type="EMBL" id="WMD20234.1"/>
    </source>
</evidence>
<dbReference type="InterPro" id="IPR001789">
    <property type="entry name" value="Sig_transdc_resp-reg_receiver"/>
</dbReference>